<dbReference type="PANTHER" id="PTHR47603:SF1">
    <property type="entry name" value="PPR CONTAINING-LIKE PROTEIN"/>
    <property type="match status" value="1"/>
</dbReference>
<evidence type="ECO:0000313" key="3">
    <source>
        <dbReference type="Proteomes" id="UP001188597"/>
    </source>
</evidence>
<accession>A0AA89AGQ0</accession>
<dbReference type="EMBL" id="JAVXUP010002777">
    <property type="protein sequence ID" value="KAK3001472.1"/>
    <property type="molecule type" value="Genomic_DNA"/>
</dbReference>
<evidence type="ECO:0000313" key="2">
    <source>
        <dbReference type="EMBL" id="KAK3001472.1"/>
    </source>
</evidence>
<evidence type="ECO:0008006" key="4">
    <source>
        <dbReference type="Google" id="ProtNLM"/>
    </source>
</evidence>
<reference evidence="2" key="1">
    <citation type="submission" date="2022-12" db="EMBL/GenBank/DDBJ databases">
        <title>Draft genome assemblies for two species of Escallonia (Escalloniales).</title>
        <authorList>
            <person name="Chanderbali A."/>
            <person name="Dervinis C."/>
            <person name="Anghel I."/>
            <person name="Soltis D."/>
            <person name="Soltis P."/>
            <person name="Zapata F."/>
        </authorList>
    </citation>
    <scope>NUCLEOTIDE SEQUENCE</scope>
    <source>
        <strain evidence="2">UCBG64.0493</strain>
        <tissue evidence="2">Leaf</tissue>
    </source>
</reference>
<organism evidence="2 3">
    <name type="scientific">Escallonia herrerae</name>
    <dbReference type="NCBI Taxonomy" id="1293975"/>
    <lineage>
        <taxon>Eukaryota</taxon>
        <taxon>Viridiplantae</taxon>
        <taxon>Streptophyta</taxon>
        <taxon>Embryophyta</taxon>
        <taxon>Tracheophyta</taxon>
        <taxon>Spermatophyta</taxon>
        <taxon>Magnoliopsida</taxon>
        <taxon>eudicotyledons</taxon>
        <taxon>Gunneridae</taxon>
        <taxon>Pentapetalae</taxon>
        <taxon>asterids</taxon>
        <taxon>campanulids</taxon>
        <taxon>Escalloniales</taxon>
        <taxon>Escalloniaceae</taxon>
        <taxon>Escallonia</taxon>
    </lineage>
</organism>
<gene>
    <name evidence="2" type="ORF">RJ639_020889</name>
</gene>
<dbReference type="Proteomes" id="UP001188597">
    <property type="component" value="Unassembled WGS sequence"/>
</dbReference>
<feature type="region of interest" description="Disordered" evidence="1">
    <location>
        <begin position="260"/>
        <end position="291"/>
    </location>
</feature>
<sequence length="306" mass="34921">MSRSSSIMMAKLARKIYQSRMVRAQIPRLSYSTMARSHTPNGNSANKVVSVEKESCSRAMSQQYEKDATGARRHEIGEHVSRKDKISFLVNTLLDLKDSKEDVYSALDAWVAWEKNFPIGPLKRALAKLEKEQQWRRVVQVNKWMLSKGQGTTMGTYEQLIRALDKDHRAEEAHELWVRKVGTDLHSVSWQLCTLMMSVYYRNNMLNNLVKLFEGLEAFDRKPPEKYVVQRVADGYELLGLLEEKDRVLEKYKHLFIEGSPREKSRQRKKKSGQGKNTSDPGSIRSAVGVSASDGLRNALDIGKTG</sequence>
<dbReference type="InterPro" id="IPR011990">
    <property type="entry name" value="TPR-like_helical_dom_sf"/>
</dbReference>
<dbReference type="Gene3D" id="1.25.40.10">
    <property type="entry name" value="Tetratricopeptide repeat domain"/>
    <property type="match status" value="1"/>
</dbReference>
<comment type="caution">
    <text evidence="2">The sequence shown here is derived from an EMBL/GenBank/DDBJ whole genome shotgun (WGS) entry which is preliminary data.</text>
</comment>
<dbReference type="AlphaFoldDB" id="A0AA89AGQ0"/>
<protein>
    <recommendedName>
        <fullName evidence="4">Pentatricopeptide repeat-containing protein</fullName>
    </recommendedName>
</protein>
<proteinExistence type="predicted"/>
<evidence type="ECO:0000256" key="1">
    <source>
        <dbReference type="SAM" id="MobiDB-lite"/>
    </source>
</evidence>
<name>A0AA89AGQ0_9ASTE</name>
<keyword evidence="3" id="KW-1185">Reference proteome</keyword>
<dbReference type="PANTHER" id="PTHR47603">
    <property type="entry name" value="PPR CONTAINING-LIKE PROTEIN"/>
    <property type="match status" value="1"/>
</dbReference>